<dbReference type="Pfam" id="PF07510">
    <property type="entry name" value="GmrSD_C"/>
    <property type="match status" value="1"/>
</dbReference>
<protein>
    <recommendedName>
        <fullName evidence="5">DUF262 domain-containing protein</fullName>
    </recommendedName>
</protein>
<dbReference type="RefSeq" id="WP_093729962.1">
    <property type="nucleotide sequence ID" value="NZ_FMYW01000005.1"/>
</dbReference>
<dbReference type="AlphaFoldDB" id="A0A1G6KNF6"/>
<accession>A0A1G6KNF6</accession>
<evidence type="ECO:0000259" key="1">
    <source>
        <dbReference type="Pfam" id="PF03235"/>
    </source>
</evidence>
<dbReference type="OrthoDB" id="9798761at2"/>
<feature type="domain" description="GmrSD restriction endonucleases C-terminal" evidence="2">
    <location>
        <begin position="527"/>
        <end position="645"/>
    </location>
</feature>
<organism evidence="3 4">
    <name type="scientific">Succiniclasticum ruminis</name>
    <dbReference type="NCBI Taxonomy" id="40841"/>
    <lineage>
        <taxon>Bacteria</taxon>
        <taxon>Bacillati</taxon>
        <taxon>Bacillota</taxon>
        <taxon>Negativicutes</taxon>
        <taxon>Acidaminococcales</taxon>
        <taxon>Acidaminococcaceae</taxon>
        <taxon>Succiniclasticum</taxon>
    </lineage>
</organism>
<keyword evidence="4" id="KW-1185">Reference proteome</keyword>
<dbReference type="InterPro" id="IPR011089">
    <property type="entry name" value="GmrSD_C"/>
</dbReference>
<evidence type="ECO:0000313" key="4">
    <source>
        <dbReference type="Proteomes" id="UP000198943"/>
    </source>
</evidence>
<evidence type="ECO:0000313" key="3">
    <source>
        <dbReference type="EMBL" id="SDC32632.1"/>
    </source>
</evidence>
<dbReference type="PANTHER" id="PTHR35149">
    <property type="entry name" value="SLL5132 PROTEIN"/>
    <property type="match status" value="1"/>
</dbReference>
<dbReference type="Proteomes" id="UP000198943">
    <property type="component" value="Unassembled WGS sequence"/>
</dbReference>
<reference evidence="4" key="1">
    <citation type="submission" date="2016-10" db="EMBL/GenBank/DDBJ databases">
        <authorList>
            <person name="Varghese N."/>
            <person name="Submissions S."/>
        </authorList>
    </citation>
    <scope>NUCLEOTIDE SEQUENCE [LARGE SCALE GENOMIC DNA]</scope>
    <source>
        <strain evidence="4">DSM 11005</strain>
    </source>
</reference>
<dbReference type="PANTHER" id="PTHR35149:SF1">
    <property type="entry name" value="DUF5655 DOMAIN-CONTAINING PROTEIN"/>
    <property type="match status" value="1"/>
</dbReference>
<proteinExistence type="predicted"/>
<dbReference type="InterPro" id="IPR004919">
    <property type="entry name" value="GmrSD_N"/>
</dbReference>
<name>A0A1G6KNF6_9FIRM</name>
<sequence>MNGFVTELNVLGQEDSTIFDTDMEYVIPLYQRSFAWEEKQLTQLVEDIDDVADNTRYYMGTLIVARQKNTFEVVDGQQRLTSLFLLLNCLGIEVPHTLKFACRDRSNYTLKHIQDLLQENRSSLDMDELEEGLRCGAKILSEKLKELEKKQNTFGSFKDKLKRVVMYRVEVPENTDLNRYFEIMNTRGEQLEQHDILKAILMSYLYTDTDKEVFAKIWEACSDMTGYVQMHFISKGNEVRETIFDSYWNCLPSPEWPDYEDIGTMGTRFDEQCRIDEIIRRDHDVEDDESNVDNDGRVRFESVIEFPFFLLHTLKVLLAICDISHKDADKKIVDDLLDDKKLIDSFNRVIENGVYENRERIGENKAEFVKRFILCLLRTRFLFDHYIIKREFANEDAEGEWSLKALHVSGQQTKKKPYYKNTRIVRSGVWNKTNDEIVRSNIMLQSALRVSYTSPKVMHWITELLIWLSKDDCWHIYGDDDHEGDIESYTDVVEDIAKEAVKSDFLENEESINNGYAMGVNTPHIVFNYLDYLIWRKYKGFDDFKFEFRNSVEHWYPQHPSEGTFEEWKDGVDQFGNLCIVQRKVNSKFSNMSPEAKKSTYKNMIAKGSLKLRLMSEMTEKKGNRAASLHWKEELCEQHEEEMMELLRNACFGNDE</sequence>
<evidence type="ECO:0000259" key="2">
    <source>
        <dbReference type="Pfam" id="PF07510"/>
    </source>
</evidence>
<dbReference type="Pfam" id="PF03235">
    <property type="entry name" value="GmrSD_N"/>
    <property type="match status" value="1"/>
</dbReference>
<evidence type="ECO:0008006" key="5">
    <source>
        <dbReference type="Google" id="ProtNLM"/>
    </source>
</evidence>
<dbReference type="EMBL" id="FMYW01000005">
    <property type="protein sequence ID" value="SDC32632.1"/>
    <property type="molecule type" value="Genomic_DNA"/>
</dbReference>
<gene>
    <name evidence="3" type="ORF">SAMN04487864_10519</name>
</gene>
<feature type="domain" description="GmrSD restriction endonucleases N-terminal" evidence="1">
    <location>
        <begin position="20"/>
        <end position="201"/>
    </location>
</feature>